<dbReference type="OrthoDB" id="8419823at2"/>
<dbReference type="RefSeq" id="WP_104830449.1">
    <property type="nucleotide sequence ID" value="NZ_PJCH01000009.1"/>
</dbReference>
<gene>
    <name evidence="1" type="ORF">CW354_12575</name>
</gene>
<evidence type="ECO:0000313" key="1">
    <source>
        <dbReference type="EMBL" id="PQA87262.1"/>
    </source>
</evidence>
<reference evidence="1 2" key="1">
    <citation type="submission" date="2017-12" db="EMBL/GenBank/DDBJ databases">
        <authorList>
            <person name="Hurst M.R.H."/>
        </authorList>
    </citation>
    <scope>NUCLEOTIDE SEQUENCE [LARGE SCALE GENOMIC DNA]</scope>
    <source>
        <strain evidence="1 2">SY-3-19</strain>
    </source>
</reference>
<dbReference type="Proteomes" id="UP000239504">
    <property type="component" value="Unassembled WGS sequence"/>
</dbReference>
<accession>A0A2S7K443</accession>
<organism evidence="1 2">
    <name type="scientific">Hyphococcus luteus</name>
    <dbReference type="NCBI Taxonomy" id="2058213"/>
    <lineage>
        <taxon>Bacteria</taxon>
        <taxon>Pseudomonadati</taxon>
        <taxon>Pseudomonadota</taxon>
        <taxon>Alphaproteobacteria</taxon>
        <taxon>Parvularculales</taxon>
        <taxon>Parvularculaceae</taxon>
        <taxon>Hyphococcus</taxon>
    </lineage>
</organism>
<comment type="caution">
    <text evidence="1">The sequence shown here is derived from an EMBL/GenBank/DDBJ whole genome shotgun (WGS) entry which is preliminary data.</text>
</comment>
<dbReference type="SUPFAM" id="SSF51905">
    <property type="entry name" value="FAD/NAD(P)-binding domain"/>
    <property type="match status" value="1"/>
</dbReference>
<evidence type="ECO:0000313" key="2">
    <source>
        <dbReference type="Proteomes" id="UP000239504"/>
    </source>
</evidence>
<dbReference type="InterPro" id="IPR036188">
    <property type="entry name" value="FAD/NAD-bd_sf"/>
</dbReference>
<dbReference type="AlphaFoldDB" id="A0A2S7K443"/>
<evidence type="ECO:0008006" key="3">
    <source>
        <dbReference type="Google" id="ProtNLM"/>
    </source>
</evidence>
<name>A0A2S7K443_9PROT</name>
<sequence>MNGSFDFLVIGDDEASLAAAGAAAKAGARIAVHRPSERKKRSPAATSAVPNFVWRRLDLQDYDLTLEPVSARVTLLKEGGPVTSYASARETADALEAAESEDHFVWRDFLEDMAALCEEEYLTNALYCGEAPGGRQFAALLADPQLLDKAARLFGPCADLLDDYFTDPRLKAHVAAHALSLAGSGPREAGSASALAEYIEADAWRVRTPKEGPSLRAVLERVCQDAGVEFTAEKITGVEPASGKQLTVTFANDARIKVKHVFFATPDAAAAAGTGGGAMNGLGYARHALFSMRFRLADGIEPPGGDVKALYEIIDSAEDLQKARDAAVEGRLYEQLPVEFEFAPNGELIARSSYMPAAFYEDGEWRGWTGQDRQAAAALIRERLSSRMPGFASHIRRFEAEVAAPPAGPSPFAGCDRVIVQSRRHDAIGAAVKLIDRVMTGDE</sequence>
<keyword evidence="2" id="KW-1185">Reference proteome</keyword>
<dbReference type="EMBL" id="PJCH01000009">
    <property type="protein sequence ID" value="PQA87262.1"/>
    <property type="molecule type" value="Genomic_DNA"/>
</dbReference>
<protein>
    <recommendedName>
        <fullName evidence="3">FAD-dependent oxidoreductase</fullName>
    </recommendedName>
</protein>
<proteinExistence type="predicted"/>